<dbReference type="EMBL" id="JAUTXU010000107">
    <property type="protein sequence ID" value="KAK3707750.1"/>
    <property type="molecule type" value="Genomic_DNA"/>
</dbReference>
<name>A0ACC3N0Q7_9PEZI</name>
<sequence length="230" mass="24231">MVGGTTLGFQCNIYSDGACQNFVGTVKPSPALTRDICNGIPGSGITCFNQAAFDNPFADSTAEVTVGSKQITVDIDGKSLAFLSIDQACNDNGCDPTNKFTHPFEHSNKDCTESVTVEGNYDNADQREYMKSLLGETLLKTESNRRLDLCCSSEDNNIIKDVASFAQVVVNDALGNNQAQMSVTVGVDCIDTTALDCASTRNTLTEAALSTVPAVGGLAAGIFKVLCGKV</sequence>
<comment type="caution">
    <text evidence="1">The sequence shown here is derived from an EMBL/GenBank/DDBJ whole genome shotgun (WGS) entry which is preliminary data.</text>
</comment>
<keyword evidence="2" id="KW-1185">Reference proteome</keyword>
<dbReference type="Proteomes" id="UP001281147">
    <property type="component" value="Unassembled WGS sequence"/>
</dbReference>
<proteinExistence type="predicted"/>
<reference evidence="1" key="1">
    <citation type="submission" date="2023-07" db="EMBL/GenBank/DDBJ databases">
        <title>Black Yeasts Isolated from many extreme environments.</title>
        <authorList>
            <person name="Coleine C."/>
            <person name="Stajich J.E."/>
            <person name="Selbmann L."/>
        </authorList>
    </citation>
    <scope>NUCLEOTIDE SEQUENCE</scope>
    <source>
        <strain evidence="1">CCFEE 5714</strain>
    </source>
</reference>
<organism evidence="1 2">
    <name type="scientific">Vermiconidia calcicola</name>
    <dbReference type="NCBI Taxonomy" id="1690605"/>
    <lineage>
        <taxon>Eukaryota</taxon>
        <taxon>Fungi</taxon>
        <taxon>Dikarya</taxon>
        <taxon>Ascomycota</taxon>
        <taxon>Pezizomycotina</taxon>
        <taxon>Dothideomycetes</taxon>
        <taxon>Dothideomycetidae</taxon>
        <taxon>Mycosphaerellales</taxon>
        <taxon>Extremaceae</taxon>
        <taxon>Vermiconidia</taxon>
    </lineage>
</organism>
<evidence type="ECO:0000313" key="1">
    <source>
        <dbReference type="EMBL" id="KAK3707750.1"/>
    </source>
</evidence>
<gene>
    <name evidence="1" type="ORF">LTR37_011927</name>
</gene>
<accession>A0ACC3N0Q7</accession>
<protein>
    <submittedName>
        <fullName evidence="1">Uncharacterized protein</fullName>
    </submittedName>
</protein>
<evidence type="ECO:0000313" key="2">
    <source>
        <dbReference type="Proteomes" id="UP001281147"/>
    </source>
</evidence>